<dbReference type="InterPro" id="IPR036907">
    <property type="entry name" value="5'-Nucleotdase_C_sf"/>
</dbReference>
<evidence type="ECO:0000256" key="2">
    <source>
        <dbReference type="RuleBase" id="RU362119"/>
    </source>
</evidence>
<evidence type="ECO:0000256" key="1">
    <source>
        <dbReference type="ARBA" id="ARBA00022729"/>
    </source>
</evidence>
<dbReference type="Gene3D" id="3.60.21.10">
    <property type="match status" value="1"/>
</dbReference>
<gene>
    <name evidence="5" type="ORF">ORR04_12915</name>
</gene>
<evidence type="ECO:0000259" key="4">
    <source>
        <dbReference type="Pfam" id="PF02872"/>
    </source>
</evidence>
<evidence type="ECO:0000259" key="3">
    <source>
        <dbReference type="Pfam" id="PF00149"/>
    </source>
</evidence>
<dbReference type="GO" id="GO:0000166">
    <property type="term" value="F:nucleotide binding"/>
    <property type="evidence" value="ECO:0007669"/>
    <property type="project" value="UniProtKB-KW"/>
</dbReference>
<dbReference type="Gene3D" id="3.90.780.10">
    <property type="entry name" value="5'-Nucleotidase, C-terminal domain"/>
    <property type="match status" value="1"/>
</dbReference>
<dbReference type="EMBL" id="CP113120">
    <property type="protein sequence ID" value="WAD03043.1"/>
    <property type="molecule type" value="Genomic_DNA"/>
</dbReference>
<keyword evidence="1" id="KW-0732">Signal</keyword>
<proteinExistence type="inferred from homology"/>
<dbReference type="InterPro" id="IPR004843">
    <property type="entry name" value="Calcineurin-like_PHP"/>
</dbReference>
<reference evidence="5" key="1">
    <citation type="submission" date="2022-11" db="EMBL/GenBank/DDBJ databases">
        <title>Whole genome sequence of Levilactobacillus brevis SMB091.</title>
        <authorList>
            <person name="Kim J.-M."/>
            <person name="Kim O.-C."/>
            <person name="Choi Y.H."/>
            <person name="Han N.S."/>
            <person name="Hurh B."/>
        </authorList>
    </citation>
    <scope>NUCLEOTIDE SEQUENCE</scope>
    <source>
        <strain evidence="5">SMB091</strain>
        <plasmid evidence="5">pBRV563</plasmid>
    </source>
</reference>
<dbReference type="GO" id="GO:0009166">
    <property type="term" value="P:nucleotide catabolic process"/>
    <property type="evidence" value="ECO:0007669"/>
    <property type="project" value="InterPro"/>
</dbReference>
<dbReference type="Pfam" id="PF02872">
    <property type="entry name" value="5_nucleotid_C"/>
    <property type="match status" value="1"/>
</dbReference>
<keyword evidence="2" id="KW-0547">Nucleotide-binding</keyword>
<dbReference type="Proteomes" id="UP001164768">
    <property type="component" value="Plasmid pBRV563"/>
</dbReference>
<dbReference type="SUPFAM" id="SSF55816">
    <property type="entry name" value="5'-nucleotidase (syn. UDP-sugar hydrolase), C-terminal domain"/>
    <property type="match status" value="1"/>
</dbReference>
<evidence type="ECO:0000313" key="5">
    <source>
        <dbReference type="EMBL" id="WAD03043.1"/>
    </source>
</evidence>
<dbReference type="GO" id="GO:0008768">
    <property type="term" value="F:UDP-sugar diphosphatase activity"/>
    <property type="evidence" value="ECO:0007669"/>
    <property type="project" value="TreeGrafter"/>
</dbReference>
<keyword evidence="5" id="KW-0614">Plasmid</keyword>
<protein>
    <submittedName>
        <fullName evidence="5">Bifunctional metallophosphatase/5'-nucleotidase</fullName>
    </submittedName>
</protein>
<evidence type="ECO:0000313" key="6">
    <source>
        <dbReference type="Proteomes" id="UP001164768"/>
    </source>
</evidence>
<geneLocation type="plasmid" evidence="5 6">
    <name>pBRV563</name>
</geneLocation>
<dbReference type="RefSeq" id="WP_267668800.1">
    <property type="nucleotide sequence ID" value="NZ_CP113120.1"/>
</dbReference>
<dbReference type="InterPro" id="IPR008334">
    <property type="entry name" value="5'-Nucleotdase_C"/>
</dbReference>
<dbReference type="SUPFAM" id="SSF56300">
    <property type="entry name" value="Metallo-dependent phosphatases"/>
    <property type="match status" value="1"/>
</dbReference>
<dbReference type="GO" id="GO:0008253">
    <property type="term" value="F:5'-nucleotidase activity"/>
    <property type="evidence" value="ECO:0007669"/>
    <property type="project" value="TreeGrafter"/>
</dbReference>
<keyword evidence="2" id="KW-0378">Hydrolase</keyword>
<dbReference type="Pfam" id="PF00149">
    <property type="entry name" value="Metallophos"/>
    <property type="match status" value="1"/>
</dbReference>
<dbReference type="GO" id="GO:0030288">
    <property type="term" value="C:outer membrane-bounded periplasmic space"/>
    <property type="evidence" value="ECO:0007669"/>
    <property type="project" value="TreeGrafter"/>
</dbReference>
<dbReference type="PANTHER" id="PTHR11575">
    <property type="entry name" value="5'-NUCLEOTIDASE-RELATED"/>
    <property type="match status" value="1"/>
</dbReference>
<sequence length="609" mass="64892">MFEFSSKTRHVLAALVCLGAITGGVVGGTVMTAPQQVQAAKKAKKSKAKKTAKKTTKKKNQNIDVQFLGVNDIHGGLQTTGKLVMDQKTIEGAGTVARLGGYLDQAQTTFKQAHKNGVTVRVQAGDMVGASPANSALLDDGPTLAALQAMKIKVGVIGNHEFDHGLTQYGDLVNGQRPSTTGIKNPQQVQAINQYPFVKTGMQIVIANVTDKKTGEIPAGWKPYTIKKVTDPKTKASVKVGYIGILNTNLPGIAKNYNLLNEAQTIAKYDKILRAKGVKAIVVLGHTGAVTQNGKTTGDAVNDLTELNKIDPKNSVDLFFAGHSHQYANGRVNGVPVVQAGFQGRGYDNITAKLSTKTGDFVKKSIDAKVAPVFSLKDDPAATFTNDKAFNKITSIVADSNKDVAPIINTEVGSTAGGKAISNDLSDNKESAAAYAVVDAQRTVANEEGHATDIAITSNDSIRSGMNVNENGKVTLGTLYDMQPYGNSQPIVELTGKDIVDLLNEQYTKSQLYFLEVSGLTYKYAPATSGDQLYTVSDVKTDKGEALVPTQKYKVLTNDYLSTGGDAYTAFTHGTIVDNAGQDIDLLTSYLQNHSPIPVPELNRKVPVK</sequence>
<feature type="domain" description="5'-Nucleotidase C-terminal" evidence="4">
    <location>
        <begin position="420"/>
        <end position="572"/>
    </location>
</feature>
<name>A0AB38X9U3_LEVBR</name>
<dbReference type="PRINTS" id="PR01607">
    <property type="entry name" value="APYRASEFAMLY"/>
</dbReference>
<feature type="domain" description="Calcineurin-like phosphoesterase" evidence="3">
    <location>
        <begin position="67"/>
        <end position="327"/>
    </location>
</feature>
<dbReference type="AlphaFoldDB" id="A0AB38X9U3"/>
<dbReference type="InterPro" id="IPR029052">
    <property type="entry name" value="Metallo-depent_PP-like"/>
</dbReference>
<dbReference type="InterPro" id="IPR006179">
    <property type="entry name" value="5_nucleotidase/apyrase"/>
</dbReference>
<dbReference type="PANTHER" id="PTHR11575:SF24">
    <property type="entry name" value="5'-NUCLEOTIDASE"/>
    <property type="match status" value="1"/>
</dbReference>
<comment type="similarity">
    <text evidence="2">Belongs to the 5'-nucleotidase family.</text>
</comment>
<organism evidence="5 6">
    <name type="scientific">Levilactobacillus brevis</name>
    <name type="common">Lactobacillus brevis</name>
    <dbReference type="NCBI Taxonomy" id="1580"/>
    <lineage>
        <taxon>Bacteria</taxon>
        <taxon>Bacillati</taxon>
        <taxon>Bacillota</taxon>
        <taxon>Bacilli</taxon>
        <taxon>Lactobacillales</taxon>
        <taxon>Lactobacillaceae</taxon>
        <taxon>Levilactobacillus</taxon>
    </lineage>
</organism>
<accession>A0AB38X9U3</accession>